<dbReference type="InterPro" id="IPR042257">
    <property type="entry name" value="DGOK_C"/>
</dbReference>
<dbReference type="GO" id="GO:0008671">
    <property type="term" value="F:2-dehydro-3-deoxygalactonokinase activity"/>
    <property type="evidence" value="ECO:0007669"/>
    <property type="project" value="InterPro"/>
</dbReference>
<dbReference type="Proteomes" id="UP000598196">
    <property type="component" value="Unassembled WGS sequence"/>
</dbReference>
<reference evidence="1 2" key="1">
    <citation type="journal article" date="2014" name="Int. J. Syst. Evol. Microbiol.">
        <title>Complete genome sequence of Corynebacterium casei LMG S-19264T (=DSM 44701T), isolated from a smear-ripened cheese.</title>
        <authorList>
            <consortium name="US DOE Joint Genome Institute (JGI-PGF)"/>
            <person name="Walter F."/>
            <person name="Albersmeier A."/>
            <person name="Kalinowski J."/>
            <person name="Ruckert C."/>
        </authorList>
    </citation>
    <scope>NUCLEOTIDE SEQUENCE [LARGE SCALE GENOMIC DNA]</scope>
    <source>
        <strain evidence="1 2">CGMCC 1.7029</strain>
    </source>
</reference>
<accession>A0A917YM12</accession>
<proteinExistence type="predicted"/>
<keyword evidence="2" id="KW-1185">Reference proteome</keyword>
<dbReference type="AlphaFoldDB" id="A0A917YM12"/>
<evidence type="ECO:0000313" key="2">
    <source>
        <dbReference type="Proteomes" id="UP000598196"/>
    </source>
</evidence>
<dbReference type="InterPro" id="IPR042258">
    <property type="entry name" value="DGOK_N"/>
</dbReference>
<dbReference type="GO" id="GO:0034194">
    <property type="term" value="P:D-galactonate catabolic process"/>
    <property type="evidence" value="ECO:0007669"/>
    <property type="project" value="InterPro"/>
</dbReference>
<protein>
    <submittedName>
        <fullName evidence="1">2-keto-3-deoxy-galactonokinase</fullName>
    </submittedName>
</protein>
<dbReference type="EMBL" id="BMLP01000007">
    <property type="protein sequence ID" value="GGO36116.1"/>
    <property type="molecule type" value="Genomic_DNA"/>
</dbReference>
<dbReference type="Gene3D" id="3.30.420.310">
    <property type="entry name" value="2-keto-3-deoxy-galactonokinase, C-terminal domain"/>
    <property type="match status" value="1"/>
</dbReference>
<organism evidence="1 2">
    <name type="scientific">Gemmobacter aquaticus</name>
    <dbReference type="NCBI Taxonomy" id="490185"/>
    <lineage>
        <taxon>Bacteria</taxon>
        <taxon>Pseudomonadati</taxon>
        <taxon>Pseudomonadota</taxon>
        <taxon>Alphaproteobacteria</taxon>
        <taxon>Rhodobacterales</taxon>
        <taxon>Paracoccaceae</taxon>
        <taxon>Gemmobacter</taxon>
    </lineage>
</organism>
<comment type="caution">
    <text evidence="1">The sequence shown here is derived from an EMBL/GenBank/DDBJ whole genome shotgun (WGS) entry which is preliminary data.</text>
</comment>
<name>A0A917YM12_9RHOB</name>
<dbReference type="Gene3D" id="3.30.420.300">
    <property type="entry name" value="2-keto-3-deoxy-galactonokinase, substrate binding domain"/>
    <property type="match status" value="1"/>
</dbReference>
<gene>
    <name evidence="1" type="ORF">GCM10010991_29510</name>
</gene>
<dbReference type="Pfam" id="PF05035">
    <property type="entry name" value="DGOK"/>
    <property type="match status" value="1"/>
</dbReference>
<dbReference type="OrthoDB" id="256574at2"/>
<dbReference type="InterPro" id="IPR007729">
    <property type="entry name" value="DGOK"/>
</dbReference>
<evidence type="ECO:0000313" key="1">
    <source>
        <dbReference type="EMBL" id="GGO36116.1"/>
    </source>
</evidence>
<sequence>MTDNCRADWIAVDWGTSSLRAWAMTGDVVIDARQSDDGMGRLGPGLFEPALTQLIDDWLGDKCLPVLACGMVGARQGWSEAAYRPVPCAPLGAPFHRIHPDDRRFTVHIIPGLSQLDPADVMRGEETQIAGFLSSEPDFEGVLALPGTHNKWVTLRSGLVTGFRTVMTGEVFALLSGQSVLRHGMGQGWCETAFAEGVTAAIERPADLPLALFALRAEGLLKALAPDAARARLSGLLIGAELAATRPMWQDAPIALLGAGRLSQLYAIALDLAGAKARVTDGTALTLAGLTRAFRLLQESP</sequence>